<name>A0A6J4ME29_9BACT</name>
<dbReference type="AlphaFoldDB" id="A0A6J4ME29"/>
<evidence type="ECO:0000313" key="1">
    <source>
        <dbReference type="EMBL" id="CAA9357181.1"/>
    </source>
</evidence>
<sequence length="31" mass="3326">MDGDRGVDDDGGVDADGRGSFQWLLTTIPQM</sequence>
<proteinExistence type="predicted"/>
<reference evidence="1" key="1">
    <citation type="submission" date="2020-02" db="EMBL/GenBank/DDBJ databases">
        <authorList>
            <person name="Meier V. D."/>
        </authorList>
    </citation>
    <scope>NUCLEOTIDE SEQUENCE</scope>
    <source>
        <strain evidence="1">AVDCRST_MAG40</strain>
    </source>
</reference>
<dbReference type="EMBL" id="CADCTX010000892">
    <property type="protein sequence ID" value="CAA9357181.1"/>
    <property type="molecule type" value="Genomic_DNA"/>
</dbReference>
<organism evidence="1">
    <name type="scientific">uncultured Gemmatimonadaceae bacterium</name>
    <dbReference type="NCBI Taxonomy" id="246130"/>
    <lineage>
        <taxon>Bacteria</taxon>
        <taxon>Pseudomonadati</taxon>
        <taxon>Gemmatimonadota</taxon>
        <taxon>Gemmatimonadia</taxon>
        <taxon>Gemmatimonadales</taxon>
        <taxon>Gemmatimonadaceae</taxon>
        <taxon>environmental samples</taxon>
    </lineage>
</organism>
<gene>
    <name evidence="1" type="ORF">AVDCRST_MAG40-3237</name>
</gene>
<protein>
    <submittedName>
        <fullName evidence="1">Uncharacterized protein</fullName>
    </submittedName>
</protein>
<accession>A0A6J4ME29</accession>